<gene>
    <name evidence="4" type="ORF">SYV04_11565</name>
</gene>
<evidence type="ECO:0000256" key="3">
    <source>
        <dbReference type="PROSITE-ProRule" id="PRU00221"/>
    </source>
</evidence>
<dbReference type="SMART" id="SM00320">
    <property type="entry name" value="WD40"/>
    <property type="match status" value="9"/>
</dbReference>
<dbReference type="PROSITE" id="PS00678">
    <property type="entry name" value="WD_REPEATS_1"/>
    <property type="match status" value="2"/>
</dbReference>
<keyword evidence="2" id="KW-0677">Repeat</keyword>
<evidence type="ECO:0000313" key="5">
    <source>
        <dbReference type="Proteomes" id="UP001291309"/>
    </source>
</evidence>
<dbReference type="PANTHER" id="PTHR19848:SF8">
    <property type="entry name" value="F-BOX AND WD REPEAT DOMAIN CONTAINING 7"/>
    <property type="match status" value="1"/>
</dbReference>
<reference evidence="4 5" key="1">
    <citation type="submission" date="2023-12" db="EMBL/GenBank/DDBJ databases">
        <title>the genome sequence of Hyalangium sp. s54d21.</title>
        <authorList>
            <person name="Zhang X."/>
        </authorList>
    </citation>
    <scope>NUCLEOTIDE SEQUENCE [LARGE SCALE GENOMIC DNA]</scope>
    <source>
        <strain evidence="5">s54d21</strain>
    </source>
</reference>
<dbReference type="InterPro" id="IPR011044">
    <property type="entry name" value="Quino_amine_DH_bsu"/>
</dbReference>
<protein>
    <submittedName>
        <fullName evidence="4">WD40 repeat domain-containing protein</fullName>
    </submittedName>
</protein>
<dbReference type="PROSITE" id="PS50082">
    <property type="entry name" value="WD_REPEATS_2"/>
    <property type="match status" value="3"/>
</dbReference>
<dbReference type="SUPFAM" id="SSF50969">
    <property type="entry name" value="YVTN repeat-like/Quinoprotein amine dehydrogenase"/>
    <property type="match status" value="1"/>
</dbReference>
<dbReference type="CDD" id="cd00200">
    <property type="entry name" value="WD40"/>
    <property type="match status" value="1"/>
</dbReference>
<dbReference type="Pfam" id="PF00400">
    <property type="entry name" value="WD40"/>
    <property type="match status" value="5"/>
</dbReference>
<dbReference type="Gene3D" id="2.130.10.10">
    <property type="entry name" value="YVTN repeat-like/Quinoprotein amine dehydrogenase"/>
    <property type="match status" value="5"/>
</dbReference>
<dbReference type="InterPro" id="IPR019775">
    <property type="entry name" value="WD40_repeat_CS"/>
</dbReference>
<feature type="repeat" description="WD" evidence="3">
    <location>
        <begin position="234"/>
        <end position="275"/>
    </location>
</feature>
<evidence type="ECO:0000256" key="1">
    <source>
        <dbReference type="ARBA" id="ARBA00022574"/>
    </source>
</evidence>
<dbReference type="InterPro" id="IPR001680">
    <property type="entry name" value="WD40_rpt"/>
</dbReference>
<evidence type="ECO:0000256" key="2">
    <source>
        <dbReference type="ARBA" id="ARBA00022737"/>
    </source>
</evidence>
<accession>A0ABU5H4L5</accession>
<organism evidence="4 5">
    <name type="scientific">Hyalangium rubrum</name>
    <dbReference type="NCBI Taxonomy" id="3103134"/>
    <lineage>
        <taxon>Bacteria</taxon>
        <taxon>Pseudomonadati</taxon>
        <taxon>Myxococcota</taxon>
        <taxon>Myxococcia</taxon>
        <taxon>Myxococcales</taxon>
        <taxon>Cystobacterineae</taxon>
        <taxon>Archangiaceae</taxon>
        <taxon>Hyalangium</taxon>
    </lineage>
</organism>
<dbReference type="InterPro" id="IPR036322">
    <property type="entry name" value="WD40_repeat_dom_sf"/>
</dbReference>
<keyword evidence="5" id="KW-1185">Reference proteome</keyword>
<dbReference type="PANTHER" id="PTHR19848">
    <property type="entry name" value="WD40 REPEAT PROTEIN"/>
    <property type="match status" value="1"/>
</dbReference>
<dbReference type="RefSeq" id="WP_321545752.1">
    <property type="nucleotide sequence ID" value="NZ_JAXIVS010000003.1"/>
</dbReference>
<dbReference type="Proteomes" id="UP001291309">
    <property type="component" value="Unassembled WGS sequence"/>
</dbReference>
<sequence length="822" mass="89030">MTDELSALTELPTLERLVKAEGVEALLAALDAALSRLPADARVRKEDSLTVGPRTLRILRSAVALDSGFLREHPEALFQSLYNRLRWFDAPDTAAHFTPEGKGPWSHPEAHLYALAQQWRRQHEARGGAPWLESLLPLPGELESEDQVLPHGAHVLCAAYNPTGTRLATGSWDDGQNVRIWDVATGQCIHVLEGHEGEVLGLAWSADGTRLASGSRDHDARLWDAETGELLHEMTGQEGRVTSVAFSPDGRLLAAANLGWRVRLFDVASGEEVRTLEGHEQSALCVAFHPSGRWLATGSSDETARIWDVATGTQVACIQAGTLVQDLEFSSDGEWLALTASEGIALVETEGWTQVRKAGGKDPYSHVAWLGTARLGVLTYNRLEVLDARSGDVLRTRPYESDGHERGVAFHPAGQRFALTAVDGKVRVSEMDSEPAPTLLTEKERVQNLWGRPEGEVAIVRRMDATLAVDARGHIRSFAPDYEEAYGQAWKTSPHDTLLAYPVSLMEEESSRLGIRLLDVKSLTPVRALSVNPGGEQGERALFLEERPMAFSPDGQLLAGVVEPGKVRVWRVADGALLHSLGGHEGPVTLVDFTPDGTCVVSGSPKGSRLLLHEVKGGTAVVDTEALVKPAPAYAAAAHAPWIAVGRGSGELELFEVPTGTRRVIQAAEAPVIGVGLSADGARVAACCRDEVVRIFDARTGALVRELPHPALAFSVALGEGVVVTMANDQCARFFELATGAPLREIQASVTPREAVGQRFWEALGDGPFALYRREEPEPLVHFQDAMEASVLLRDGLIVGRGRSERDMLYVLKLHLPSRARP</sequence>
<keyword evidence="1 3" id="KW-0853">WD repeat</keyword>
<evidence type="ECO:0000313" key="4">
    <source>
        <dbReference type="EMBL" id="MDY7227035.1"/>
    </source>
</evidence>
<dbReference type="EMBL" id="JAXIVS010000003">
    <property type="protein sequence ID" value="MDY7227035.1"/>
    <property type="molecule type" value="Genomic_DNA"/>
</dbReference>
<feature type="repeat" description="WD" evidence="3">
    <location>
        <begin position="192"/>
        <end position="233"/>
    </location>
</feature>
<dbReference type="SUPFAM" id="SSF50978">
    <property type="entry name" value="WD40 repeat-like"/>
    <property type="match status" value="1"/>
</dbReference>
<proteinExistence type="predicted"/>
<feature type="repeat" description="WD" evidence="3">
    <location>
        <begin position="276"/>
        <end position="317"/>
    </location>
</feature>
<dbReference type="PROSITE" id="PS50294">
    <property type="entry name" value="WD_REPEATS_REGION"/>
    <property type="match status" value="2"/>
</dbReference>
<dbReference type="InterPro" id="IPR015943">
    <property type="entry name" value="WD40/YVTN_repeat-like_dom_sf"/>
</dbReference>
<name>A0ABU5H4L5_9BACT</name>
<comment type="caution">
    <text evidence="4">The sequence shown here is derived from an EMBL/GenBank/DDBJ whole genome shotgun (WGS) entry which is preliminary data.</text>
</comment>